<feature type="chain" id="PRO_5041739291" description="DHC_N1 domain-containing protein" evidence="1">
    <location>
        <begin position="26"/>
        <end position="199"/>
    </location>
</feature>
<name>A0AA85K5G7_TRIRE</name>
<keyword evidence="1" id="KW-0732">Signal</keyword>
<evidence type="ECO:0008006" key="4">
    <source>
        <dbReference type="Google" id="ProtNLM"/>
    </source>
</evidence>
<evidence type="ECO:0000313" key="3">
    <source>
        <dbReference type="WBParaSite" id="TREG1_74470.1"/>
    </source>
</evidence>
<reference evidence="2" key="1">
    <citation type="submission" date="2022-06" db="EMBL/GenBank/DDBJ databases">
        <authorList>
            <person name="Berger JAMES D."/>
            <person name="Berger JAMES D."/>
        </authorList>
    </citation>
    <scope>NUCLEOTIDE SEQUENCE [LARGE SCALE GENOMIC DNA]</scope>
</reference>
<evidence type="ECO:0000313" key="2">
    <source>
        <dbReference type="Proteomes" id="UP000050795"/>
    </source>
</evidence>
<proteinExistence type="predicted"/>
<feature type="signal peptide" evidence="1">
    <location>
        <begin position="1"/>
        <end position="25"/>
    </location>
</feature>
<evidence type="ECO:0000256" key="1">
    <source>
        <dbReference type="SAM" id="SignalP"/>
    </source>
</evidence>
<dbReference type="WBParaSite" id="TREG1_74470.1">
    <property type="protein sequence ID" value="TREG1_74470.1"/>
    <property type="gene ID" value="TREG1_74470"/>
</dbReference>
<accession>A0AA85K5G7</accession>
<dbReference type="AlphaFoldDB" id="A0AA85K5G7"/>
<reference evidence="3" key="2">
    <citation type="submission" date="2023-11" db="UniProtKB">
        <authorList>
            <consortium name="WormBaseParasite"/>
        </authorList>
    </citation>
    <scope>IDENTIFICATION</scope>
</reference>
<dbReference type="Proteomes" id="UP000050795">
    <property type="component" value="Unassembled WGS sequence"/>
</dbReference>
<sequence length="199" mass="23602">MALASIPTYLIITGFFLCTCESVDAKFLWNKIFEVKTLILNYEVKLVRKLIKNKKRFKRFMKCQETYYASHSLVEVYKDLLPSMRELKAEYGGFALDIDDKIFWTQRLLKTYTIFLKEMKFAPKNGGCNAFLSPTRIQDARVKRLIELISRKHAEEAVYMQNTNMKSILEGILQEIRVRTDWWYHMQSIDRINQLKCNC</sequence>
<organism evidence="2 3">
    <name type="scientific">Trichobilharzia regenti</name>
    <name type="common">Nasal bird schistosome</name>
    <dbReference type="NCBI Taxonomy" id="157069"/>
    <lineage>
        <taxon>Eukaryota</taxon>
        <taxon>Metazoa</taxon>
        <taxon>Spiralia</taxon>
        <taxon>Lophotrochozoa</taxon>
        <taxon>Platyhelminthes</taxon>
        <taxon>Trematoda</taxon>
        <taxon>Digenea</taxon>
        <taxon>Strigeidida</taxon>
        <taxon>Schistosomatoidea</taxon>
        <taxon>Schistosomatidae</taxon>
        <taxon>Trichobilharzia</taxon>
    </lineage>
</organism>
<protein>
    <recommendedName>
        <fullName evidence="4">DHC_N1 domain-containing protein</fullName>
    </recommendedName>
</protein>
<keyword evidence="2" id="KW-1185">Reference proteome</keyword>